<dbReference type="PANTHER" id="PTHR46268:SF6">
    <property type="entry name" value="UNIVERSAL STRESS PROTEIN UP12"/>
    <property type="match status" value="1"/>
</dbReference>
<dbReference type="Gene3D" id="3.40.50.620">
    <property type="entry name" value="HUPs"/>
    <property type="match status" value="2"/>
</dbReference>
<gene>
    <name evidence="3" type="ORF">GQN54_09345</name>
</gene>
<protein>
    <submittedName>
        <fullName evidence="3">Universal stress protein</fullName>
    </submittedName>
</protein>
<dbReference type="SUPFAM" id="SSF52402">
    <property type="entry name" value="Adenine nucleotide alpha hydrolases-like"/>
    <property type="match status" value="2"/>
</dbReference>
<proteinExistence type="inferred from homology"/>
<dbReference type="Pfam" id="PF00582">
    <property type="entry name" value="Usp"/>
    <property type="match status" value="1"/>
</dbReference>
<dbReference type="InterPro" id="IPR006016">
    <property type="entry name" value="UspA"/>
</dbReference>
<evidence type="ECO:0000313" key="4">
    <source>
        <dbReference type="Proteomes" id="UP000470771"/>
    </source>
</evidence>
<dbReference type="CDD" id="cd00293">
    <property type="entry name" value="USP-like"/>
    <property type="match status" value="1"/>
</dbReference>
<dbReference type="AlphaFoldDB" id="A0A6N9NM68"/>
<keyword evidence="4" id="KW-1185">Reference proteome</keyword>
<accession>A0A6N9NM68</accession>
<reference evidence="3 4" key="1">
    <citation type="submission" date="2019-12" db="EMBL/GenBank/DDBJ databases">
        <authorList>
            <person name="Zhao J."/>
        </authorList>
    </citation>
    <scope>NUCLEOTIDE SEQUENCE [LARGE SCALE GENOMIC DNA]</scope>
    <source>
        <strain evidence="3 4">S-15</strain>
    </source>
</reference>
<comment type="similarity">
    <text evidence="1">Belongs to the universal stress protein A family.</text>
</comment>
<evidence type="ECO:0000259" key="2">
    <source>
        <dbReference type="Pfam" id="PF00582"/>
    </source>
</evidence>
<name>A0A6N9NM68_9FLAO</name>
<organism evidence="3 4">
    <name type="scientific">Acidiluteibacter ferrifornacis</name>
    <dbReference type="NCBI Taxonomy" id="2692424"/>
    <lineage>
        <taxon>Bacteria</taxon>
        <taxon>Pseudomonadati</taxon>
        <taxon>Bacteroidota</taxon>
        <taxon>Flavobacteriia</taxon>
        <taxon>Flavobacteriales</taxon>
        <taxon>Cryomorphaceae</taxon>
        <taxon>Acidiluteibacter</taxon>
    </lineage>
</organism>
<feature type="domain" description="UspA" evidence="2">
    <location>
        <begin position="1"/>
        <end position="140"/>
    </location>
</feature>
<dbReference type="PRINTS" id="PR01438">
    <property type="entry name" value="UNVRSLSTRESS"/>
</dbReference>
<comment type="caution">
    <text evidence="3">The sequence shown here is derived from an EMBL/GenBank/DDBJ whole genome shotgun (WGS) entry which is preliminary data.</text>
</comment>
<dbReference type="PANTHER" id="PTHR46268">
    <property type="entry name" value="STRESS RESPONSE PROTEIN NHAX"/>
    <property type="match status" value="1"/>
</dbReference>
<dbReference type="RefSeq" id="WP_160633274.1">
    <property type="nucleotide sequence ID" value="NZ_WWNE01000007.1"/>
</dbReference>
<evidence type="ECO:0000256" key="1">
    <source>
        <dbReference type="ARBA" id="ARBA00008791"/>
    </source>
</evidence>
<sequence>MKKILIPTDFSQNAKKATDYAITLFDSKETSITLLNTFSIPYTSAEVAYSVNDIIYDNAQLLFEEEVKRIQNKFPNLESKITTSFHVGSVIQVVNSIEMKENIDLIVMGTKGASGMSAVLIGSTTASIIKNITAPLLVVPEKADLESPKRILFTTDEELIGREIDYHILQEIAHKNKSVVDALYISNSANNKEVIETFIDYELDLNLIDIPHHLNTESGKNIEKAILNYTDNHPTDLVVMVSNKGNLFYNLFHKSITKQIAMHTKLPLLVLHNNLKK</sequence>
<dbReference type="InterPro" id="IPR006015">
    <property type="entry name" value="Universal_stress_UspA"/>
</dbReference>
<dbReference type="Proteomes" id="UP000470771">
    <property type="component" value="Unassembled WGS sequence"/>
</dbReference>
<evidence type="ECO:0000313" key="3">
    <source>
        <dbReference type="EMBL" id="NBG66320.1"/>
    </source>
</evidence>
<dbReference type="EMBL" id="WWNE01000007">
    <property type="protein sequence ID" value="NBG66320.1"/>
    <property type="molecule type" value="Genomic_DNA"/>
</dbReference>
<dbReference type="InterPro" id="IPR014729">
    <property type="entry name" value="Rossmann-like_a/b/a_fold"/>
</dbReference>